<dbReference type="InterPro" id="IPR016024">
    <property type="entry name" value="ARM-type_fold"/>
</dbReference>
<dbReference type="InParanoid" id="A0A6P9A376"/>
<dbReference type="KEGG" id="tpal:117651609"/>
<dbReference type="SMART" id="SM00185">
    <property type="entry name" value="ARM"/>
    <property type="match status" value="2"/>
</dbReference>
<dbReference type="OrthoDB" id="21522at2759"/>
<dbReference type="AlphaFoldDB" id="A0A6P9A376"/>
<protein>
    <submittedName>
        <fullName evidence="3">Transmembrane and coiled-coil domain-containing protein 6</fullName>
    </submittedName>
</protein>
<dbReference type="Proteomes" id="UP000515158">
    <property type="component" value="Unplaced"/>
</dbReference>
<keyword evidence="3" id="KW-0472">Membrane</keyword>
<dbReference type="SUPFAM" id="SSF48371">
    <property type="entry name" value="ARM repeat"/>
    <property type="match status" value="1"/>
</dbReference>
<dbReference type="Gene3D" id="1.25.10.10">
    <property type="entry name" value="Leucine-rich Repeat Variant"/>
    <property type="match status" value="1"/>
</dbReference>
<evidence type="ECO:0000256" key="1">
    <source>
        <dbReference type="SAM" id="MobiDB-lite"/>
    </source>
</evidence>
<dbReference type="InterPro" id="IPR000225">
    <property type="entry name" value="Armadillo"/>
</dbReference>
<organism evidence="3">
    <name type="scientific">Thrips palmi</name>
    <name type="common">Melon thrips</name>
    <dbReference type="NCBI Taxonomy" id="161013"/>
    <lineage>
        <taxon>Eukaryota</taxon>
        <taxon>Metazoa</taxon>
        <taxon>Ecdysozoa</taxon>
        <taxon>Arthropoda</taxon>
        <taxon>Hexapoda</taxon>
        <taxon>Insecta</taxon>
        <taxon>Pterygota</taxon>
        <taxon>Neoptera</taxon>
        <taxon>Paraneoptera</taxon>
        <taxon>Thysanoptera</taxon>
        <taxon>Terebrantia</taxon>
        <taxon>Thripoidea</taxon>
        <taxon>Thripidae</taxon>
        <taxon>Thrips</taxon>
    </lineage>
</organism>
<evidence type="ECO:0000313" key="3">
    <source>
        <dbReference type="RefSeq" id="XP_034251659.1"/>
    </source>
</evidence>
<dbReference type="PANTHER" id="PTHR16356">
    <property type="entry name" value="TRANSMEMBRANE AND COILED-COIL DOMAIN-CONTAINING PROTEIN 6 TMCO6"/>
    <property type="match status" value="1"/>
</dbReference>
<dbReference type="Pfam" id="PF00514">
    <property type="entry name" value="Arm"/>
    <property type="match status" value="1"/>
</dbReference>
<gene>
    <name evidence="3" type="primary">LOC117651609</name>
</gene>
<feature type="compositionally biased region" description="Basic and acidic residues" evidence="1">
    <location>
        <begin position="16"/>
        <end position="25"/>
    </location>
</feature>
<reference evidence="3" key="1">
    <citation type="submission" date="2025-08" db="UniProtKB">
        <authorList>
            <consortium name="RefSeq"/>
        </authorList>
    </citation>
    <scope>IDENTIFICATION</scope>
    <source>
        <tissue evidence="3">Total insect</tissue>
    </source>
</reference>
<proteinExistence type="predicted"/>
<feature type="region of interest" description="Disordered" evidence="1">
    <location>
        <begin position="1"/>
        <end position="25"/>
    </location>
</feature>
<dbReference type="PANTHER" id="PTHR16356:SF1">
    <property type="entry name" value="TRANSMEMBRANE AND COILED-COIL DOMAIN-CONTAINING PROTEIN 6"/>
    <property type="match status" value="1"/>
</dbReference>
<dbReference type="GeneID" id="117651609"/>
<dbReference type="InterPro" id="IPR011989">
    <property type="entry name" value="ARM-like"/>
</dbReference>
<keyword evidence="3" id="KW-0812">Transmembrane</keyword>
<keyword evidence="2" id="KW-1185">Reference proteome</keyword>
<name>A0A6P9A376_THRPL</name>
<sequence length="365" mass="40305">MATSESPSAKIRHQMRKESEEDRLYQRSKTVNRLRKNLRETEEDLKSQNVFTLEELAAVTAKIKHASQTSLLDLRTLKQALFNPMNAVHFLKITGSLQALVGHLTGRKALHQLEAAYICCNLATANEHSCDAVANSAGPYLIQYLDCQNISLQVACLWTLGNLSSGSSKSFGILQAQGLSNCLINCLRNPHSEVIEAAVYALCLMLKSCEFSSDQRKEIASLAVGLKCCKEDVDWLLYLLSCNSDCDQIFLENLIPQRCIITLAGLARDAPINLDTLSALRSVTALVRTSANLCSEESGKAALMILAHDSFPNIFNNLLQASHPHLREEAQWLGLTLLRHSSPEISQKTCILGLDKLMNANDHPC</sequence>
<accession>A0A6P9A376</accession>
<evidence type="ECO:0000313" key="2">
    <source>
        <dbReference type="Proteomes" id="UP000515158"/>
    </source>
</evidence>
<dbReference type="RefSeq" id="XP_034251659.1">
    <property type="nucleotide sequence ID" value="XM_034395768.1"/>
</dbReference>